<feature type="compositionally biased region" description="Low complexity" evidence="1">
    <location>
        <begin position="273"/>
        <end position="291"/>
    </location>
</feature>
<keyword evidence="4" id="KW-1185">Reference proteome</keyword>
<dbReference type="GO" id="GO:0005975">
    <property type="term" value="P:carbohydrate metabolic process"/>
    <property type="evidence" value="ECO:0007669"/>
    <property type="project" value="UniProtKB-ARBA"/>
</dbReference>
<dbReference type="EMBL" id="VUOB01000042">
    <property type="protein sequence ID" value="KAA2258075.1"/>
    <property type="molecule type" value="Genomic_DNA"/>
</dbReference>
<keyword evidence="2" id="KW-1133">Transmembrane helix</keyword>
<feature type="compositionally biased region" description="Low complexity" evidence="1">
    <location>
        <begin position="298"/>
        <end position="307"/>
    </location>
</feature>
<dbReference type="Gene3D" id="2.60.40.10">
    <property type="entry name" value="Immunoglobulins"/>
    <property type="match status" value="1"/>
</dbReference>
<evidence type="ECO:0000256" key="1">
    <source>
        <dbReference type="SAM" id="MobiDB-lite"/>
    </source>
</evidence>
<sequence>MTTSAELDFTAVVVTPGDTATTSLTVRNDSDIVEAYTFEVIGPCAPWAEVEPARLSLYPGTSGTVTIRLHPPRSPEVRAGEVPLAVRVLPTEKPELVAVPETTVTIEAFGQLDATLVPQRRRGWWRARFRAQLRNEGNTPITVALDATDAAAELRYRGVPSSVAIEPGDTAEVRLRVRVRKLIWFGKSVGTPFQLVATPEATPPIEKDPPLPRALDGELVQLAILPRWLLALLALLIALVVAWFALVRPAVRSAAKQAAEDKANQLVQAGQLAPGPSAPNAPAAQKPGAAANTSQANPAQTGAAQPGTAGGNGQQSSATIEVRTNGGAQSTGAYTVPTGKVFLITDLVLANFQGDEGVLTVAFGDRTITTIAMETFRNQDYHWVTPIEVPADATVSAAVTCAKPGTPASGQQAAGCVEVLNVNGELRDQPQPSR</sequence>
<feature type="region of interest" description="Disordered" evidence="1">
    <location>
        <begin position="271"/>
        <end position="318"/>
    </location>
</feature>
<feature type="transmembrane region" description="Helical" evidence="2">
    <location>
        <begin position="228"/>
        <end position="247"/>
    </location>
</feature>
<evidence type="ECO:0000313" key="4">
    <source>
        <dbReference type="Proteomes" id="UP000323454"/>
    </source>
</evidence>
<keyword evidence="2" id="KW-0472">Membrane</keyword>
<evidence type="ECO:0000313" key="3">
    <source>
        <dbReference type="EMBL" id="KAA2258075.1"/>
    </source>
</evidence>
<dbReference type="OrthoDB" id="3444343at2"/>
<reference evidence="3 4" key="2">
    <citation type="submission" date="2019-09" db="EMBL/GenBank/DDBJ databases">
        <authorList>
            <person name="Jin C."/>
        </authorList>
    </citation>
    <scope>NUCLEOTIDE SEQUENCE [LARGE SCALE GENOMIC DNA]</scope>
    <source>
        <strain evidence="3 4">AN110305</strain>
    </source>
</reference>
<name>A0A5B2X4J4_9PSEU</name>
<keyword evidence="2" id="KW-0812">Transmembrane</keyword>
<dbReference type="RefSeq" id="WP_149852051.1">
    <property type="nucleotide sequence ID" value="NZ_VUOB01000042.1"/>
</dbReference>
<accession>A0A5B2X4J4</accession>
<gene>
    <name evidence="3" type="ORF">F0L68_24175</name>
</gene>
<proteinExistence type="predicted"/>
<dbReference type="AlphaFoldDB" id="A0A5B2X4J4"/>
<dbReference type="Proteomes" id="UP000323454">
    <property type="component" value="Unassembled WGS sequence"/>
</dbReference>
<protein>
    <submittedName>
        <fullName evidence="3">Hydrolytic protein</fullName>
    </submittedName>
</protein>
<reference evidence="3 4" key="1">
    <citation type="submission" date="2019-09" db="EMBL/GenBank/DDBJ databases">
        <title>Goodfellowia gen. nov., a new genus of the Pseudonocardineae related to Actinoalloteichus, containing Goodfellowia coeruleoviolacea gen. nov., comb. nov. gen. nov., comb. nov.</title>
        <authorList>
            <person name="Labeda D."/>
        </authorList>
    </citation>
    <scope>NUCLEOTIDE SEQUENCE [LARGE SCALE GENOMIC DNA]</scope>
    <source>
        <strain evidence="3 4">AN110305</strain>
    </source>
</reference>
<organism evidence="3 4">
    <name type="scientific">Solihabitans fulvus</name>
    <dbReference type="NCBI Taxonomy" id="1892852"/>
    <lineage>
        <taxon>Bacteria</taxon>
        <taxon>Bacillati</taxon>
        <taxon>Actinomycetota</taxon>
        <taxon>Actinomycetes</taxon>
        <taxon>Pseudonocardiales</taxon>
        <taxon>Pseudonocardiaceae</taxon>
        <taxon>Solihabitans</taxon>
    </lineage>
</organism>
<evidence type="ECO:0000256" key="2">
    <source>
        <dbReference type="SAM" id="Phobius"/>
    </source>
</evidence>
<comment type="caution">
    <text evidence="3">The sequence shown here is derived from an EMBL/GenBank/DDBJ whole genome shotgun (WGS) entry which is preliminary data.</text>
</comment>
<dbReference type="InterPro" id="IPR013783">
    <property type="entry name" value="Ig-like_fold"/>
</dbReference>